<evidence type="ECO:0008006" key="3">
    <source>
        <dbReference type="Google" id="ProtNLM"/>
    </source>
</evidence>
<sequence length="203" mass="22838">MFVIPKKNGGVRPAFNLKHLNQYLDAPDFKMKAFKESQVHQYCTLAFGLASGPFVLTKVCKPILEHLRSQGFRISAYLNDWFLITELIRLAHQLQEISALSDPKIGTPRLFCIIKDTRHDSPTFSGQTATEYSQVYQASSLLVQATPTIIQESGRETKFGLESRSTTGLGKSERVTVEVLPQYSDVEWSLVTSINAQSNNVRR</sequence>
<reference evidence="2" key="1">
    <citation type="submission" date="2013-05" db="EMBL/GenBank/DDBJ databases">
        <title>The Genome sequence of Mucor circinelloides f. circinelloides 1006PhL.</title>
        <authorList>
            <consortium name="The Broad Institute Genomics Platform"/>
            <person name="Cuomo C."/>
            <person name="Earl A."/>
            <person name="Findley K."/>
            <person name="Lee S.C."/>
            <person name="Walker B."/>
            <person name="Young S."/>
            <person name="Zeng Q."/>
            <person name="Gargeya S."/>
            <person name="Fitzgerald M."/>
            <person name="Haas B."/>
            <person name="Abouelleil A."/>
            <person name="Allen A.W."/>
            <person name="Alvarado L."/>
            <person name="Arachchi H.M."/>
            <person name="Berlin A.M."/>
            <person name="Chapman S.B."/>
            <person name="Gainer-Dewar J."/>
            <person name="Goldberg J."/>
            <person name="Griggs A."/>
            <person name="Gujja S."/>
            <person name="Hansen M."/>
            <person name="Howarth C."/>
            <person name="Imamovic A."/>
            <person name="Ireland A."/>
            <person name="Larimer J."/>
            <person name="McCowan C."/>
            <person name="Murphy C."/>
            <person name="Pearson M."/>
            <person name="Poon T.W."/>
            <person name="Priest M."/>
            <person name="Roberts A."/>
            <person name="Saif S."/>
            <person name="Shea T."/>
            <person name="Sisk P."/>
            <person name="Sykes S."/>
            <person name="Wortman J."/>
            <person name="Nusbaum C."/>
            <person name="Birren B."/>
        </authorList>
    </citation>
    <scope>NUCLEOTIDE SEQUENCE [LARGE SCALE GENOMIC DNA]</scope>
    <source>
        <strain evidence="2">1006PhL</strain>
    </source>
</reference>
<dbReference type="InParanoid" id="S2IUP4"/>
<protein>
    <recommendedName>
        <fullName evidence="3">Reverse transcriptase domain-containing protein</fullName>
    </recommendedName>
</protein>
<name>S2IUP4_MUCC1</name>
<dbReference type="SUPFAM" id="SSF56672">
    <property type="entry name" value="DNA/RNA polymerases"/>
    <property type="match status" value="1"/>
</dbReference>
<keyword evidence="2" id="KW-1185">Reference proteome</keyword>
<dbReference type="AlphaFoldDB" id="S2IUP4"/>
<dbReference type="InterPro" id="IPR043502">
    <property type="entry name" value="DNA/RNA_pol_sf"/>
</dbReference>
<evidence type="ECO:0000313" key="1">
    <source>
        <dbReference type="EMBL" id="EPB81004.1"/>
    </source>
</evidence>
<dbReference type="OrthoDB" id="2286148at2759"/>
<dbReference type="EMBL" id="KE124232">
    <property type="protein sequence ID" value="EPB81004.1"/>
    <property type="molecule type" value="Genomic_DNA"/>
</dbReference>
<organism evidence="1 2">
    <name type="scientific">Mucor circinelloides f. circinelloides (strain 1006PhL)</name>
    <name type="common">Mucormycosis agent</name>
    <name type="synonym">Calyptromyces circinelloides</name>
    <dbReference type="NCBI Taxonomy" id="1220926"/>
    <lineage>
        <taxon>Eukaryota</taxon>
        <taxon>Fungi</taxon>
        <taxon>Fungi incertae sedis</taxon>
        <taxon>Mucoromycota</taxon>
        <taxon>Mucoromycotina</taxon>
        <taxon>Mucoromycetes</taxon>
        <taxon>Mucorales</taxon>
        <taxon>Mucorineae</taxon>
        <taxon>Mucoraceae</taxon>
        <taxon>Mucor</taxon>
    </lineage>
</organism>
<dbReference type="Proteomes" id="UP000014254">
    <property type="component" value="Unassembled WGS sequence"/>
</dbReference>
<dbReference type="VEuPathDB" id="FungiDB:HMPREF1544_12304"/>
<evidence type="ECO:0000313" key="2">
    <source>
        <dbReference type="Proteomes" id="UP000014254"/>
    </source>
</evidence>
<dbReference type="STRING" id="1220926.S2IUP4"/>
<gene>
    <name evidence="1" type="ORF">HMPREF1544_12304</name>
</gene>
<proteinExistence type="predicted"/>
<accession>S2IUP4</accession>
<feature type="non-terminal residue" evidence="1">
    <location>
        <position position="203"/>
    </location>
</feature>